<dbReference type="GO" id="GO:0019354">
    <property type="term" value="P:siroheme biosynthetic process"/>
    <property type="evidence" value="ECO:0007669"/>
    <property type="project" value="UniProtKB-UniPathway"/>
</dbReference>
<keyword evidence="5" id="KW-0627">Porphyrin biosynthesis</keyword>
<dbReference type="SUPFAM" id="SSF75615">
    <property type="entry name" value="Siroheme synthase middle domains-like"/>
    <property type="match status" value="1"/>
</dbReference>
<dbReference type="InterPro" id="IPR028281">
    <property type="entry name" value="Sirohaem_synthase_central"/>
</dbReference>
<dbReference type="InterPro" id="IPR006367">
    <property type="entry name" value="Sirohaem_synthase_N"/>
</dbReference>
<dbReference type="GO" id="GO:0043115">
    <property type="term" value="F:precorrin-2 dehydrogenase activity"/>
    <property type="evidence" value="ECO:0007669"/>
    <property type="project" value="UniProtKB-EC"/>
</dbReference>
<protein>
    <recommendedName>
        <fullName evidence="2">precorrin-2 dehydrogenase</fullName>
        <ecNumber evidence="2">1.3.1.76</ecNumber>
    </recommendedName>
</protein>
<dbReference type="EMBL" id="CP062983">
    <property type="protein sequence ID" value="QPC84102.1"/>
    <property type="molecule type" value="Genomic_DNA"/>
</dbReference>
<dbReference type="Pfam" id="PF13241">
    <property type="entry name" value="NAD_binding_7"/>
    <property type="match status" value="1"/>
</dbReference>
<dbReference type="KEGG" id="pmet:G4Y79_06935"/>
<dbReference type="EC" id="1.3.1.76" evidence="2"/>
<comment type="catalytic activity">
    <reaction evidence="6">
        <text>precorrin-2 + NAD(+) = sirohydrochlorin + NADH + 2 H(+)</text>
        <dbReference type="Rhea" id="RHEA:15613"/>
        <dbReference type="ChEBI" id="CHEBI:15378"/>
        <dbReference type="ChEBI" id="CHEBI:57540"/>
        <dbReference type="ChEBI" id="CHEBI:57945"/>
        <dbReference type="ChEBI" id="CHEBI:58351"/>
        <dbReference type="ChEBI" id="CHEBI:58827"/>
        <dbReference type="EC" id="1.3.1.76"/>
    </reaction>
</comment>
<evidence type="ECO:0000259" key="7">
    <source>
        <dbReference type="Pfam" id="PF10414"/>
    </source>
</evidence>
<dbReference type="SUPFAM" id="SSF51735">
    <property type="entry name" value="NAD(P)-binding Rossmann-fold domains"/>
    <property type="match status" value="1"/>
</dbReference>
<keyword evidence="3" id="KW-0560">Oxidoreductase</keyword>
<dbReference type="AlphaFoldDB" id="A0A7S8IFZ0"/>
<comment type="pathway">
    <text evidence="1">Porphyrin-containing compound metabolism; siroheme biosynthesis; sirohydrochlorin from precorrin-2: step 1/1.</text>
</comment>
<dbReference type="NCBIfam" id="TIGR01470">
    <property type="entry name" value="cysG_Nterm"/>
    <property type="match status" value="1"/>
</dbReference>
<evidence type="ECO:0000256" key="4">
    <source>
        <dbReference type="ARBA" id="ARBA00023027"/>
    </source>
</evidence>
<dbReference type="InterPro" id="IPR042518">
    <property type="entry name" value="SirC_C"/>
</dbReference>
<evidence type="ECO:0000256" key="6">
    <source>
        <dbReference type="ARBA" id="ARBA00047561"/>
    </source>
</evidence>
<dbReference type="RefSeq" id="WP_195172166.1">
    <property type="nucleotide sequence ID" value="NZ_CP062983.1"/>
</dbReference>
<name>A0A7S8IFZ0_9CHLR</name>
<reference evidence="9 10" key="1">
    <citation type="submission" date="2020-02" db="EMBL/GenBank/DDBJ databases">
        <authorList>
            <person name="Zheng R.K."/>
            <person name="Sun C.M."/>
        </authorList>
    </citation>
    <scope>NUCLEOTIDE SEQUENCE [LARGE SCALE GENOMIC DNA]</scope>
    <source>
        <strain evidence="10">rifampicinis</strain>
    </source>
</reference>
<feature type="domain" description="Sirohaem synthase dimerisation" evidence="7">
    <location>
        <begin position="161"/>
        <end position="215"/>
    </location>
</feature>
<dbReference type="Gene3D" id="3.40.50.720">
    <property type="entry name" value="NAD(P)-binding Rossmann-like Domain"/>
    <property type="match status" value="1"/>
</dbReference>
<dbReference type="InterPro" id="IPR028161">
    <property type="entry name" value="Met8-like"/>
</dbReference>
<keyword evidence="4" id="KW-0520">NAD</keyword>
<evidence type="ECO:0000256" key="2">
    <source>
        <dbReference type="ARBA" id="ARBA00012400"/>
    </source>
</evidence>
<evidence type="ECO:0000256" key="1">
    <source>
        <dbReference type="ARBA" id="ARBA00005010"/>
    </source>
</evidence>
<dbReference type="GO" id="GO:0004325">
    <property type="term" value="F:ferrochelatase activity"/>
    <property type="evidence" value="ECO:0007669"/>
    <property type="project" value="InterPro"/>
</dbReference>
<organism evidence="9 10">
    <name type="scientific">Phototrophicus methaneseepsis</name>
    <dbReference type="NCBI Taxonomy" id="2710758"/>
    <lineage>
        <taxon>Bacteria</taxon>
        <taxon>Bacillati</taxon>
        <taxon>Chloroflexota</taxon>
        <taxon>Candidatus Thermofontia</taxon>
        <taxon>Phototrophicales</taxon>
        <taxon>Phototrophicaceae</taxon>
        <taxon>Phototrophicus</taxon>
    </lineage>
</organism>
<evidence type="ECO:0000259" key="8">
    <source>
        <dbReference type="Pfam" id="PF14824"/>
    </source>
</evidence>
<dbReference type="Pfam" id="PF10414">
    <property type="entry name" value="CysG_dimeriser"/>
    <property type="match status" value="1"/>
</dbReference>
<dbReference type="PANTHER" id="PTHR35330:SF1">
    <property type="entry name" value="SIROHEME BIOSYNTHESIS PROTEIN MET8"/>
    <property type="match status" value="1"/>
</dbReference>
<dbReference type="Gene3D" id="1.10.8.610">
    <property type="entry name" value="SirC, precorrin-2 dehydrogenase, C-terminal helical domain-like"/>
    <property type="match status" value="1"/>
</dbReference>
<dbReference type="UniPathway" id="UPA00262">
    <property type="reaction ID" value="UER00222"/>
</dbReference>
<dbReference type="PANTHER" id="PTHR35330">
    <property type="entry name" value="SIROHEME BIOSYNTHESIS PROTEIN MET8"/>
    <property type="match status" value="1"/>
</dbReference>
<dbReference type="Pfam" id="PF14824">
    <property type="entry name" value="Sirohm_synth_M"/>
    <property type="match status" value="1"/>
</dbReference>
<keyword evidence="10" id="KW-1185">Reference proteome</keyword>
<dbReference type="Proteomes" id="UP000594468">
    <property type="component" value="Chromosome"/>
</dbReference>
<dbReference type="InterPro" id="IPR036291">
    <property type="entry name" value="NAD(P)-bd_dom_sf"/>
</dbReference>
<evidence type="ECO:0000313" key="10">
    <source>
        <dbReference type="Proteomes" id="UP000594468"/>
    </source>
</evidence>
<feature type="domain" description="Siroheme synthase central" evidence="8">
    <location>
        <begin position="131"/>
        <end position="154"/>
    </location>
</feature>
<evidence type="ECO:0000256" key="5">
    <source>
        <dbReference type="ARBA" id="ARBA00023244"/>
    </source>
</evidence>
<gene>
    <name evidence="9" type="ORF">G4Y79_06935</name>
</gene>
<sequence length="226" mass="24350">MNSLPLSQASPYLVALNMVHKAVVIVGGGVVASRKIGALLASGARVTVISPMVTEAIRTQAAQSNLQWIAATYEPGLLAAYQPVLVIAATDDSAINQQVRDEARQLGAWVNDVSAPDEADFANMAVIDRAPLQIGISSGGASPALLRWLKQQLTHIVDVPLGQLASWMQALRGVTANSVTEQAERQRLYDEILASDVLSLLRDDQPEAARQRFEQIVQAHLPRERS</sequence>
<evidence type="ECO:0000256" key="3">
    <source>
        <dbReference type="ARBA" id="ARBA00023002"/>
    </source>
</evidence>
<dbReference type="InterPro" id="IPR019478">
    <property type="entry name" value="Sirohaem_synthase_dimer_dom"/>
</dbReference>
<proteinExistence type="predicted"/>
<accession>A0A7S8IFZ0</accession>
<evidence type="ECO:0000313" key="9">
    <source>
        <dbReference type="EMBL" id="QPC84102.1"/>
    </source>
</evidence>